<protein>
    <submittedName>
        <fullName evidence="3">Uncharacterized protein</fullName>
    </submittedName>
</protein>
<reference evidence="3 4" key="1">
    <citation type="submission" date="2013-12" db="EMBL/GenBank/DDBJ databases">
        <authorList>
            <consortium name="DOE Joint Genome Institute"/>
            <person name="Muyzer G."/>
            <person name="Huntemann M."/>
            <person name="Han J."/>
            <person name="Chen A."/>
            <person name="Kyrpides N."/>
            <person name="Mavromatis K."/>
            <person name="Markowitz V."/>
            <person name="Palaniappan K."/>
            <person name="Ivanova N."/>
            <person name="Schaumberg A."/>
            <person name="Pati A."/>
            <person name="Liolios K."/>
            <person name="Nordberg H.P."/>
            <person name="Cantor M.N."/>
            <person name="Hua S.X."/>
            <person name="Woyke T."/>
        </authorList>
    </citation>
    <scope>NUCLEOTIDE SEQUENCE [LARGE SCALE GENOMIC DNA]</scope>
    <source>
        <strain evidence="3 4">ARh 1</strain>
    </source>
</reference>
<dbReference type="STRING" id="713585.THITH_09165"/>
<feature type="transmembrane region" description="Helical" evidence="2">
    <location>
        <begin position="20"/>
        <end position="46"/>
    </location>
</feature>
<proteinExistence type="predicted"/>
<feature type="region of interest" description="Disordered" evidence="1">
    <location>
        <begin position="307"/>
        <end position="329"/>
    </location>
</feature>
<gene>
    <name evidence="3" type="ORF">THITH_09165</name>
</gene>
<dbReference type="Proteomes" id="UP000005289">
    <property type="component" value="Chromosome"/>
</dbReference>
<keyword evidence="2" id="KW-1133">Transmembrane helix</keyword>
<name>W0DIY2_9GAMM</name>
<organism evidence="3 4">
    <name type="scientific">Thioalkalivibrio paradoxus ARh 1</name>
    <dbReference type="NCBI Taxonomy" id="713585"/>
    <lineage>
        <taxon>Bacteria</taxon>
        <taxon>Pseudomonadati</taxon>
        <taxon>Pseudomonadota</taxon>
        <taxon>Gammaproteobacteria</taxon>
        <taxon>Chromatiales</taxon>
        <taxon>Ectothiorhodospiraceae</taxon>
        <taxon>Thioalkalivibrio</taxon>
    </lineage>
</organism>
<feature type="transmembrane region" description="Helical" evidence="2">
    <location>
        <begin position="58"/>
        <end position="77"/>
    </location>
</feature>
<dbReference type="KEGG" id="tti:THITH_09165"/>
<evidence type="ECO:0000256" key="1">
    <source>
        <dbReference type="SAM" id="MobiDB-lite"/>
    </source>
</evidence>
<feature type="transmembrane region" description="Helical" evidence="2">
    <location>
        <begin position="247"/>
        <end position="278"/>
    </location>
</feature>
<dbReference type="HOGENOM" id="CLU_064904_0_0_6"/>
<keyword evidence="2" id="KW-0472">Membrane</keyword>
<keyword evidence="2" id="KW-0812">Transmembrane</keyword>
<dbReference type="OrthoDB" id="147179at2"/>
<accession>W0DIY2</accession>
<keyword evidence="4" id="KW-1185">Reference proteome</keyword>
<dbReference type="EMBL" id="CP007029">
    <property type="protein sequence ID" value="AHE98406.1"/>
    <property type="molecule type" value="Genomic_DNA"/>
</dbReference>
<feature type="transmembrane region" description="Helical" evidence="2">
    <location>
        <begin position="213"/>
        <end position="241"/>
    </location>
</feature>
<evidence type="ECO:0000313" key="3">
    <source>
        <dbReference type="EMBL" id="AHE98406.1"/>
    </source>
</evidence>
<sequence length="329" mass="35488">MMDFRVGRTLQLMGKTLPFILLRLVVFFGITLAYVIATGGGAGIGYLVGRVGDEPAGYAFFGGFVGFAVVSGVIYFLREYLLYLVKAGHIAVLVHAIDGKPLPEGKGQIAYATGEVRSRFVEASVLFAVDQLIKGVLKVINRLLMTIGNLLPIPALQGVMKFLTTVINLSLTYVDEVILAHNIRTQSTNPWASSREALVLYAQNYGKMLKNALFLAVIVWVLTLLIFLVTLAPFLALVSFFPEGAGFWTVVVAFVFAISLKAAIIDPFAMAALIQAYFKITDGQQPREDWVARLEGASSKFRELGEKATGHVPGLGASAKPGESTPPAG</sequence>
<dbReference type="AlphaFoldDB" id="W0DIY2"/>
<dbReference type="RefSeq" id="WP_006747420.1">
    <property type="nucleotide sequence ID" value="NZ_CP007029.1"/>
</dbReference>
<evidence type="ECO:0000256" key="2">
    <source>
        <dbReference type="SAM" id="Phobius"/>
    </source>
</evidence>
<evidence type="ECO:0000313" key="4">
    <source>
        <dbReference type="Proteomes" id="UP000005289"/>
    </source>
</evidence>